<reference evidence="3" key="1">
    <citation type="submission" date="2021-02" db="EMBL/GenBank/DDBJ databases">
        <title>Natronogracilivirga saccharolytica gen. nov. sp. nov. a new anaerobic, haloalkiliphilic carbohydrate-fermenting bacterium from soda lake and proposing of Cyclonatronumiaceae fam. nov. in the phylum Balneolaeota.</title>
        <authorList>
            <person name="Zhilina T.N."/>
            <person name="Sorokin D.Y."/>
            <person name="Zavarzina D.G."/>
            <person name="Toshchakov S.V."/>
            <person name="Kublanov I.V."/>
        </authorList>
    </citation>
    <scope>NUCLEOTIDE SEQUENCE</scope>
    <source>
        <strain evidence="3">Z-1702</strain>
    </source>
</reference>
<feature type="domain" description="Xaa-Pro dipeptidyl-peptidase C-terminal" evidence="2">
    <location>
        <begin position="297"/>
        <end position="556"/>
    </location>
</feature>
<keyword evidence="4" id="KW-1185">Reference proteome</keyword>
<gene>
    <name evidence="3" type="ORF">NATSA_10115</name>
</gene>
<dbReference type="InterPro" id="IPR000383">
    <property type="entry name" value="Xaa-Pro-like_dom"/>
</dbReference>
<dbReference type="InterPro" id="IPR050585">
    <property type="entry name" value="Xaa-Pro_dipeptidyl-ppase/CocE"/>
</dbReference>
<dbReference type="Proteomes" id="UP000673975">
    <property type="component" value="Unassembled WGS sequence"/>
</dbReference>
<evidence type="ECO:0000313" key="4">
    <source>
        <dbReference type="Proteomes" id="UP000673975"/>
    </source>
</evidence>
<proteinExistence type="predicted"/>
<comment type="caution">
    <text evidence="3">The sequence shown here is derived from an EMBL/GenBank/DDBJ whole genome shotgun (WGS) entry which is preliminary data.</text>
</comment>
<dbReference type="Pfam" id="PF08530">
    <property type="entry name" value="PepX_C"/>
    <property type="match status" value="1"/>
</dbReference>
<sequence length="681" mass="78067">MPHPFRIRQDYPWQITTIENLFIPLSDGTKLAAKIWLPDPGPDDITAFPAILEYIPYRKRDVEAWQDSVAHPWFAGHGYAAVRVDLRGSGESDGVLMDEYLPQEQEDGLEVLRWIAAQKWCDGNIGMMGISWGGFNGLQIAALQPPELKCVISLCSTDDRYADDVHYMGGCLLGDNLSWASIMFAFNSCPPDPELVGKKWRDMWFNRLENSGLWLETWLKHQRRDDYWKHGSVCEDYDAIKVPVYAISGWADGYSNAVSRMMEHLKVPRKGLIGPWSHKYPHLGVPGPAIGFLQEALRWWDHWLKGKDTGIMDEPMYRVWMQESVPPSNTYQQKPGRWIAEHSWPSSHITMSGYALSDRKLHWFKGEPKVPEAAVTIQSPLSVGLFAGKWCSYNAPPDLPNDQREEDGGSLVYESAPLTEPMEIFGAPVIDLNVSVNEKVAQVAVRLSDVAPDDKATRVTYGLLNLTHQRSNEHPQYLQPGKKYSFRVQLNDVAQQFPVGHRFRISLSTSYWPLAWPPPRPVRMTVYEGEAILYMPVRPARKEDSQLPAFDAPEGAEPVAVKQIQPARHDWVVKRHLAHDLSMLEVQNDRGLLKIEDIELEMEDRVFERYSYKTANFNSVRGEVKAKRAFRRGDWSVHTNTRTVLRSDDKHFFLHAELDAYEDDLKVFSRTWNRIIPRDFV</sequence>
<dbReference type="Gene3D" id="2.60.120.260">
    <property type="entry name" value="Galactose-binding domain-like"/>
    <property type="match status" value="1"/>
</dbReference>
<dbReference type="InterPro" id="IPR008979">
    <property type="entry name" value="Galactose-bd-like_sf"/>
</dbReference>
<dbReference type="SUPFAM" id="SSF49785">
    <property type="entry name" value="Galactose-binding domain-like"/>
    <property type="match status" value="1"/>
</dbReference>
<dbReference type="InterPro" id="IPR005674">
    <property type="entry name" value="CocE/Ser_esterase"/>
</dbReference>
<dbReference type="InterPro" id="IPR013736">
    <property type="entry name" value="Xaa-Pro_dipept_C"/>
</dbReference>
<dbReference type="SMART" id="SM00939">
    <property type="entry name" value="PepX_C"/>
    <property type="match status" value="1"/>
</dbReference>
<dbReference type="GO" id="GO:0008239">
    <property type="term" value="F:dipeptidyl-peptidase activity"/>
    <property type="evidence" value="ECO:0007669"/>
    <property type="project" value="InterPro"/>
</dbReference>
<organism evidence="3 4">
    <name type="scientific">Natronogracilivirga saccharolytica</name>
    <dbReference type="NCBI Taxonomy" id="2812953"/>
    <lineage>
        <taxon>Bacteria</taxon>
        <taxon>Pseudomonadati</taxon>
        <taxon>Balneolota</taxon>
        <taxon>Balneolia</taxon>
        <taxon>Balneolales</taxon>
        <taxon>Cyclonatronaceae</taxon>
        <taxon>Natronogracilivirga</taxon>
    </lineage>
</organism>
<accession>A0A8J7RU53</accession>
<evidence type="ECO:0000313" key="3">
    <source>
        <dbReference type="EMBL" id="MBP3193017.1"/>
    </source>
</evidence>
<dbReference type="NCBIfam" id="TIGR00976">
    <property type="entry name" value="CocE_NonD"/>
    <property type="match status" value="1"/>
</dbReference>
<keyword evidence="1 3" id="KW-0378">Hydrolase</keyword>
<dbReference type="EMBL" id="JAFIDN010000007">
    <property type="protein sequence ID" value="MBP3193017.1"/>
    <property type="molecule type" value="Genomic_DNA"/>
</dbReference>
<protein>
    <submittedName>
        <fullName evidence="3">CocE/NonD family hydrolase</fullName>
    </submittedName>
</protein>
<dbReference type="InterPro" id="IPR029058">
    <property type="entry name" value="AB_hydrolase_fold"/>
</dbReference>
<dbReference type="PANTHER" id="PTHR43056:SF10">
    <property type="entry name" value="COCE_NOND FAMILY, PUTATIVE (AFU_ORTHOLOGUE AFUA_7G00600)-RELATED"/>
    <property type="match status" value="1"/>
</dbReference>
<dbReference type="RefSeq" id="WP_210512250.1">
    <property type="nucleotide sequence ID" value="NZ_JAFIDN010000007.1"/>
</dbReference>
<dbReference type="Pfam" id="PF02129">
    <property type="entry name" value="Peptidase_S15"/>
    <property type="match status" value="1"/>
</dbReference>
<dbReference type="SUPFAM" id="SSF53474">
    <property type="entry name" value="alpha/beta-Hydrolases"/>
    <property type="match status" value="1"/>
</dbReference>
<dbReference type="AlphaFoldDB" id="A0A8J7RU53"/>
<name>A0A8J7RU53_9BACT</name>
<evidence type="ECO:0000259" key="2">
    <source>
        <dbReference type="SMART" id="SM00939"/>
    </source>
</evidence>
<evidence type="ECO:0000256" key="1">
    <source>
        <dbReference type="ARBA" id="ARBA00022801"/>
    </source>
</evidence>
<dbReference type="Gene3D" id="3.40.50.1820">
    <property type="entry name" value="alpha/beta hydrolase"/>
    <property type="match status" value="2"/>
</dbReference>
<dbReference type="PANTHER" id="PTHR43056">
    <property type="entry name" value="PEPTIDASE S9 PROLYL OLIGOPEPTIDASE"/>
    <property type="match status" value="1"/>
</dbReference>